<dbReference type="EMBL" id="KV700117">
    <property type="protein sequence ID" value="OCF47119.1"/>
    <property type="molecule type" value="Genomic_DNA"/>
</dbReference>
<evidence type="ECO:0000313" key="2">
    <source>
        <dbReference type="EMBL" id="OCF47119.1"/>
    </source>
</evidence>
<reference evidence="2" key="2">
    <citation type="submission" date="2016-07" db="EMBL/GenBank/DDBJ databases">
        <title>Evolution of pathogenesis and genome organization in the Tremellales.</title>
        <authorList>
            <person name="Cuomo C."/>
            <person name="Litvintseva A."/>
            <person name="Heitman J."/>
            <person name="Chen Y."/>
            <person name="Sun S."/>
            <person name="Springer D."/>
            <person name="Dromer F."/>
            <person name="Young S."/>
            <person name="Zeng Q."/>
            <person name="Chapman S."/>
            <person name="Gujja S."/>
            <person name="Saif S."/>
            <person name="Birren B."/>
        </authorList>
    </citation>
    <scope>NUCLEOTIDE SEQUENCE</scope>
    <source>
        <strain evidence="2">CBS 10737</strain>
    </source>
</reference>
<dbReference type="SUPFAM" id="SSF55729">
    <property type="entry name" value="Acyl-CoA N-acyltransferases (Nat)"/>
    <property type="match status" value="1"/>
</dbReference>
<feature type="region of interest" description="Disordered" evidence="1">
    <location>
        <begin position="1"/>
        <end position="22"/>
    </location>
</feature>
<dbReference type="GeneID" id="30175264"/>
<sequence>MEILKLSSKGSKSTPSSLALPSKRIASIKPGPAFHPDPAVHEGKTVEGCEIWVIVMNEIVQSVMLLFTPGQSKRHSREKIGYEKEMMSNLSEEKRKWYSTGRKGSGTILVHKLISLLTPENPHIWLTSTHDEAIRFYRKVGFVIPFEDNIDFGERVGRPLIIIIKGFPGVGKLTIAKSQTFPNGRLFDNHLLIDPASSILEREDEAYYSLRKAFRAALFRTLTEYPASIPPVLIFTECQSTDDWGQAVMNEYMDFAKTVNAKLISIILECSTQDNEKRLMAQDRMMERGTKLRDISVLNQMRRSYEIHRFGELADKEWVIDTTCRTAQDTADDLISKILSSQ</sequence>
<dbReference type="RefSeq" id="XP_019008338.2">
    <property type="nucleotide sequence ID" value="XM_019158592.2"/>
</dbReference>
<name>A0A1B9HV24_9TREE</name>
<proteinExistence type="predicted"/>
<dbReference type="InterPro" id="IPR027417">
    <property type="entry name" value="P-loop_NTPase"/>
</dbReference>
<accession>A0A1B9HV24</accession>
<feature type="compositionally biased region" description="Low complexity" evidence="1">
    <location>
        <begin position="1"/>
        <end position="18"/>
    </location>
</feature>
<dbReference type="STRING" id="1296096.A0A1B9HV24"/>
<gene>
    <name evidence="2" type="ORF">I206_06895</name>
</gene>
<dbReference type="AlphaFoldDB" id="A0A1B9HV24"/>
<dbReference type="InterPro" id="IPR016181">
    <property type="entry name" value="Acyl_CoA_acyltransferase"/>
</dbReference>
<dbReference type="KEGG" id="kpin:30175264"/>
<organism evidence="2">
    <name type="scientific">Kwoniella pini CBS 10737</name>
    <dbReference type="NCBI Taxonomy" id="1296096"/>
    <lineage>
        <taxon>Eukaryota</taxon>
        <taxon>Fungi</taxon>
        <taxon>Dikarya</taxon>
        <taxon>Basidiomycota</taxon>
        <taxon>Agaricomycotina</taxon>
        <taxon>Tremellomycetes</taxon>
        <taxon>Tremellales</taxon>
        <taxon>Cryptococcaceae</taxon>
        <taxon>Kwoniella</taxon>
    </lineage>
</organism>
<reference evidence="2" key="1">
    <citation type="submission" date="2013-07" db="EMBL/GenBank/DDBJ databases">
        <title>The Genome Sequence of Cryptococcus pinus CBS10737.</title>
        <authorList>
            <consortium name="The Broad Institute Genome Sequencing Platform"/>
            <person name="Cuomo C."/>
            <person name="Litvintseva A."/>
            <person name="Chen Y."/>
            <person name="Heitman J."/>
            <person name="Sun S."/>
            <person name="Springer D."/>
            <person name="Dromer F."/>
            <person name="Young S.K."/>
            <person name="Zeng Q."/>
            <person name="Gargeya S."/>
            <person name="Fitzgerald M."/>
            <person name="Abouelleil A."/>
            <person name="Alvarado L."/>
            <person name="Berlin A.M."/>
            <person name="Chapman S.B."/>
            <person name="Dewar J."/>
            <person name="Goldberg J."/>
            <person name="Griggs A."/>
            <person name="Gujja S."/>
            <person name="Hansen M."/>
            <person name="Howarth C."/>
            <person name="Imamovic A."/>
            <person name="Larimer J."/>
            <person name="McCowan C."/>
            <person name="Murphy C."/>
            <person name="Pearson M."/>
            <person name="Priest M."/>
            <person name="Roberts A."/>
            <person name="Saif S."/>
            <person name="Shea T."/>
            <person name="Sykes S."/>
            <person name="Wortman J."/>
            <person name="Nusbaum C."/>
            <person name="Birren B."/>
        </authorList>
    </citation>
    <scope>NUCLEOTIDE SEQUENCE [LARGE SCALE GENOMIC DNA]</scope>
    <source>
        <strain evidence="2">CBS 10737</strain>
    </source>
</reference>
<dbReference type="OrthoDB" id="5426988at2759"/>
<dbReference type="Gene3D" id="3.40.50.300">
    <property type="entry name" value="P-loop containing nucleotide triphosphate hydrolases"/>
    <property type="match status" value="1"/>
</dbReference>
<dbReference type="SUPFAM" id="SSF52540">
    <property type="entry name" value="P-loop containing nucleoside triphosphate hydrolases"/>
    <property type="match status" value="1"/>
</dbReference>
<protein>
    <submittedName>
        <fullName evidence="2">Uncharacterized protein</fullName>
    </submittedName>
</protein>
<evidence type="ECO:0000256" key="1">
    <source>
        <dbReference type="SAM" id="MobiDB-lite"/>
    </source>
</evidence>